<dbReference type="Gene3D" id="3.30.70.360">
    <property type="match status" value="1"/>
</dbReference>
<dbReference type="GO" id="GO:0046872">
    <property type="term" value="F:metal ion binding"/>
    <property type="evidence" value="ECO:0007669"/>
    <property type="project" value="UniProtKB-KW"/>
</dbReference>
<proteinExistence type="predicted"/>
<keyword evidence="3" id="KW-0378">Hydrolase</keyword>
<gene>
    <name evidence="7" type="ORF">GCM10011487_57850</name>
</gene>
<dbReference type="Gene3D" id="3.40.630.10">
    <property type="entry name" value="Zn peptidases"/>
    <property type="match status" value="1"/>
</dbReference>
<accession>A0A829YKE6</accession>
<dbReference type="RefSeq" id="WP_161815412.1">
    <property type="nucleotide sequence ID" value="NZ_BLJN01000007.1"/>
</dbReference>
<keyword evidence="5" id="KW-0170">Cobalt</keyword>
<comment type="cofactor">
    <cofactor evidence="1">
        <name>Zn(2+)</name>
        <dbReference type="ChEBI" id="CHEBI:29105"/>
    </cofactor>
</comment>
<dbReference type="InterPro" id="IPR036264">
    <property type="entry name" value="Bact_exopeptidase_dim_dom"/>
</dbReference>
<dbReference type="Pfam" id="PF07687">
    <property type="entry name" value="M20_dimer"/>
    <property type="match status" value="1"/>
</dbReference>
<name>A0A829YKE6_9GAMM</name>
<reference evidence="8" key="1">
    <citation type="submission" date="2020-01" db="EMBL/GenBank/DDBJ databases">
        <title>'Steroidobacter agaridevorans' sp. nov., agar-degrading bacteria isolated from rhizosphere soils.</title>
        <authorList>
            <person name="Ikenaga M."/>
            <person name="Kataoka M."/>
            <person name="Murouchi A."/>
            <person name="Katsuragi S."/>
            <person name="Sakai M."/>
        </authorList>
    </citation>
    <scope>NUCLEOTIDE SEQUENCE [LARGE SCALE GENOMIC DNA]</scope>
    <source>
        <strain evidence="8">YU21-B</strain>
    </source>
</reference>
<evidence type="ECO:0000256" key="3">
    <source>
        <dbReference type="ARBA" id="ARBA00022801"/>
    </source>
</evidence>
<dbReference type="EMBL" id="BLJN01000007">
    <property type="protein sequence ID" value="GFE83785.1"/>
    <property type="molecule type" value="Genomic_DNA"/>
</dbReference>
<dbReference type="SUPFAM" id="SSF55031">
    <property type="entry name" value="Bacterial exopeptidase dimerisation domain"/>
    <property type="match status" value="1"/>
</dbReference>
<keyword evidence="2" id="KW-0479">Metal-binding</keyword>
<feature type="domain" description="Peptidase M20 dimerisation" evidence="6">
    <location>
        <begin position="204"/>
        <end position="310"/>
    </location>
</feature>
<keyword evidence="8" id="KW-1185">Reference proteome</keyword>
<evidence type="ECO:0000313" key="7">
    <source>
        <dbReference type="EMBL" id="GFE83785.1"/>
    </source>
</evidence>
<organism evidence="7 8">
    <name type="scientific">Steroidobacter agaridevorans</name>
    <dbReference type="NCBI Taxonomy" id="2695856"/>
    <lineage>
        <taxon>Bacteria</taxon>
        <taxon>Pseudomonadati</taxon>
        <taxon>Pseudomonadota</taxon>
        <taxon>Gammaproteobacteria</taxon>
        <taxon>Steroidobacterales</taxon>
        <taxon>Steroidobacteraceae</taxon>
        <taxon>Steroidobacter</taxon>
    </lineage>
</organism>
<dbReference type="PROSITE" id="PS00758">
    <property type="entry name" value="ARGE_DAPE_CPG2_1"/>
    <property type="match status" value="1"/>
</dbReference>
<evidence type="ECO:0000259" key="6">
    <source>
        <dbReference type="Pfam" id="PF07687"/>
    </source>
</evidence>
<evidence type="ECO:0000256" key="5">
    <source>
        <dbReference type="ARBA" id="ARBA00023285"/>
    </source>
</evidence>
<dbReference type="PANTHER" id="PTHR43808">
    <property type="entry name" value="ACETYLORNITHINE DEACETYLASE"/>
    <property type="match status" value="1"/>
</dbReference>
<evidence type="ECO:0000256" key="2">
    <source>
        <dbReference type="ARBA" id="ARBA00022723"/>
    </source>
</evidence>
<dbReference type="Proteomes" id="UP000445000">
    <property type="component" value="Unassembled WGS sequence"/>
</dbReference>
<dbReference type="InterPro" id="IPR050072">
    <property type="entry name" value="Peptidase_M20A"/>
</dbReference>
<evidence type="ECO:0000313" key="8">
    <source>
        <dbReference type="Proteomes" id="UP000445000"/>
    </source>
</evidence>
<evidence type="ECO:0000256" key="4">
    <source>
        <dbReference type="ARBA" id="ARBA00022833"/>
    </source>
</evidence>
<comment type="caution">
    <text evidence="7">The sequence shown here is derived from an EMBL/GenBank/DDBJ whole genome shotgun (WGS) entry which is preliminary data.</text>
</comment>
<evidence type="ECO:0000256" key="1">
    <source>
        <dbReference type="ARBA" id="ARBA00001947"/>
    </source>
</evidence>
<dbReference type="SUPFAM" id="SSF53187">
    <property type="entry name" value="Zn-dependent exopeptidases"/>
    <property type="match status" value="1"/>
</dbReference>
<dbReference type="InterPro" id="IPR001261">
    <property type="entry name" value="ArgE/DapE_CS"/>
</dbReference>
<dbReference type="AlphaFoldDB" id="A0A829YKE6"/>
<sequence>MPASTRALVHAFLEREFIRQVEFLAELVRVPSDNPPGDCAPAAERAHELLESLLDLEVETDVVPAQVAKANGMISATNLIVRRRFGRGGMTIALNAHGDVVPPGQGWTRDPYGAEIIDDPDHGLVMFGRGVAVSKSDFATYTWALLALIDLEKQGVPLHGAVELHFTYDEEVGGNIGPKRLVSQRLSTPALAICAGFSYAVTSAHNGCLHLEVVVNGRSGHAAMPETGVDALEATTDILNALYAHRQELAHKRSKVPGIESATLNIGLIEGGINTNVVPDRVTLRLERRIIPEESAEEAESQLRSLIANAVSSRPGITLEIKRIMLAEPLLELPGAARTVIALRTHAEEEFGVAIPVQGVPLYTDARHYASAGIPTVLYGAGPKTLQEANGHGADECLRLDDLRKATAVVALTLVDLLRGN</sequence>
<protein>
    <submittedName>
        <fullName evidence="7">Succinyl-diaminopimelate desuccinylase</fullName>
    </submittedName>
</protein>
<dbReference type="InterPro" id="IPR011650">
    <property type="entry name" value="Peptidase_M20_dimer"/>
</dbReference>
<dbReference type="InterPro" id="IPR002933">
    <property type="entry name" value="Peptidase_M20"/>
</dbReference>
<dbReference type="Pfam" id="PF01546">
    <property type="entry name" value="Peptidase_M20"/>
    <property type="match status" value="1"/>
</dbReference>
<keyword evidence="4" id="KW-0862">Zinc</keyword>
<dbReference type="GO" id="GO:0016787">
    <property type="term" value="F:hydrolase activity"/>
    <property type="evidence" value="ECO:0007669"/>
    <property type="project" value="UniProtKB-KW"/>
</dbReference>